<evidence type="ECO:0000256" key="5">
    <source>
        <dbReference type="ARBA" id="ARBA00023136"/>
    </source>
</evidence>
<dbReference type="PANTHER" id="PTHR30606:SF10">
    <property type="entry name" value="PHOSPHATIDYLINOSITOL MANNOSIDE ACYLTRANSFERASE"/>
    <property type="match status" value="1"/>
</dbReference>
<dbReference type="GO" id="GO:0005886">
    <property type="term" value="C:plasma membrane"/>
    <property type="evidence" value="ECO:0007669"/>
    <property type="project" value="UniProtKB-SubCell"/>
</dbReference>
<accession>A0A9X1WW32</accession>
<dbReference type="InterPro" id="IPR004960">
    <property type="entry name" value="LipA_acyltrans"/>
</dbReference>
<keyword evidence="9" id="KW-1185">Reference proteome</keyword>
<name>A0A9X1WW32_9GAMM</name>
<keyword evidence="7" id="KW-0812">Transmembrane</keyword>
<organism evidence="8 9">
    <name type="scientific">Acinetobacter sedimenti</name>
    <dbReference type="NCBI Taxonomy" id="2919922"/>
    <lineage>
        <taxon>Bacteria</taxon>
        <taxon>Pseudomonadati</taxon>
        <taxon>Pseudomonadota</taxon>
        <taxon>Gammaproteobacteria</taxon>
        <taxon>Moraxellales</taxon>
        <taxon>Moraxellaceae</taxon>
        <taxon>Acinetobacter</taxon>
    </lineage>
</organism>
<reference evidence="8" key="1">
    <citation type="submission" date="2022-02" db="EMBL/GenBank/DDBJ databases">
        <title>Acinetobacter A3.8 sp. nov., isolated from Sediment (Zhairuo Island).</title>
        <authorList>
            <person name="Zheng K."/>
        </authorList>
    </citation>
    <scope>NUCLEOTIDE SEQUENCE</scope>
    <source>
        <strain evidence="8">A3.8</strain>
    </source>
</reference>
<evidence type="ECO:0000313" key="9">
    <source>
        <dbReference type="Proteomes" id="UP001139701"/>
    </source>
</evidence>
<keyword evidence="3" id="KW-0997">Cell inner membrane</keyword>
<keyword evidence="6 8" id="KW-0012">Acyltransferase</keyword>
<evidence type="ECO:0000313" key="8">
    <source>
        <dbReference type="EMBL" id="MCJ8146040.1"/>
    </source>
</evidence>
<evidence type="ECO:0000256" key="3">
    <source>
        <dbReference type="ARBA" id="ARBA00022519"/>
    </source>
</evidence>
<comment type="caution">
    <text evidence="8">The sequence shown here is derived from an EMBL/GenBank/DDBJ whole genome shotgun (WGS) entry which is preliminary data.</text>
</comment>
<proteinExistence type="predicted"/>
<keyword evidence="2" id="KW-1003">Cell membrane</keyword>
<evidence type="ECO:0000256" key="6">
    <source>
        <dbReference type="ARBA" id="ARBA00023315"/>
    </source>
</evidence>
<evidence type="ECO:0000256" key="2">
    <source>
        <dbReference type="ARBA" id="ARBA00022475"/>
    </source>
</evidence>
<dbReference type="PIRSF" id="PIRSF026649">
    <property type="entry name" value="MsbB"/>
    <property type="match status" value="1"/>
</dbReference>
<dbReference type="GO" id="GO:0016746">
    <property type="term" value="F:acyltransferase activity"/>
    <property type="evidence" value="ECO:0007669"/>
    <property type="project" value="UniProtKB-KW"/>
</dbReference>
<keyword evidence="5 7" id="KW-0472">Membrane</keyword>
<dbReference type="EMBL" id="JAKUML010000004">
    <property type="protein sequence ID" value="MCJ8146040.1"/>
    <property type="molecule type" value="Genomic_DNA"/>
</dbReference>
<feature type="transmembrane region" description="Helical" evidence="7">
    <location>
        <begin position="20"/>
        <end position="40"/>
    </location>
</feature>
<dbReference type="Pfam" id="PF03279">
    <property type="entry name" value="Lip_A_acyltrans"/>
    <property type="match status" value="1"/>
</dbReference>
<comment type="subcellular location">
    <subcellularLocation>
        <location evidence="1">Cell inner membrane</location>
    </subcellularLocation>
</comment>
<gene>
    <name evidence="8" type="ORF">MKI79_03790</name>
</gene>
<evidence type="ECO:0000256" key="4">
    <source>
        <dbReference type="ARBA" id="ARBA00022679"/>
    </source>
</evidence>
<dbReference type="GO" id="GO:0009247">
    <property type="term" value="P:glycolipid biosynthetic process"/>
    <property type="evidence" value="ECO:0007669"/>
    <property type="project" value="UniProtKB-ARBA"/>
</dbReference>
<keyword evidence="4" id="KW-0808">Transferase</keyword>
<dbReference type="Proteomes" id="UP001139701">
    <property type="component" value="Unassembled WGS sequence"/>
</dbReference>
<evidence type="ECO:0000256" key="1">
    <source>
        <dbReference type="ARBA" id="ARBA00004533"/>
    </source>
</evidence>
<dbReference type="AlphaFoldDB" id="A0A9X1WW32"/>
<evidence type="ECO:0000256" key="7">
    <source>
        <dbReference type="SAM" id="Phobius"/>
    </source>
</evidence>
<protein>
    <submittedName>
        <fullName evidence="8">Lipid A biosynthesis acyltransferase</fullName>
    </submittedName>
</protein>
<keyword evidence="7" id="KW-1133">Transmembrane helix</keyword>
<dbReference type="CDD" id="cd07984">
    <property type="entry name" value="LPLAT_LABLAT-like"/>
    <property type="match status" value="1"/>
</dbReference>
<sequence length="317" mass="36418">MQNKSNGLAWLVRLFHYTPLKLLQLLAVMIANILSIMPSFKTIQTIRLNIEIALADLSAPEREHVTQQAIKNELCSYFEFFHVWSNNNQQNLALIHQVHGHERLKQALAEERGAVLIVPHFGTWEVMNAWISQHTDLTIMYMPIKNPNMDQIVLEARQREGATLVQTNETGVKQIFKALKNGGTTVILPDHTPKQGGELVPWFGVPVESSQLCAKMIQKTSARALILYALRNDQSGFDIHIEAMDPQIYDRSLNGTAIIHQHIEQLIRRHPQHYHWSYKRFKANPESKKVYSLPHAESINLIRTIQARDSQTRTMRD</sequence>
<dbReference type="RefSeq" id="WP_241570734.1">
    <property type="nucleotide sequence ID" value="NZ_JAKUML010000004.1"/>
</dbReference>
<dbReference type="PANTHER" id="PTHR30606">
    <property type="entry name" value="LIPID A BIOSYNTHESIS LAUROYL ACYLTRANSFERASE"/>
    <property type="match status" value="1"/>
</dbReference>